<evidence type="ECO:0008006" key="3">
    <source>
        <dbReference type="Google" id="ProtNLM"/>
    </source>
</evidence>
<dbReference type="AlphaFoldDB" id="A0A077MD98"/>
<dbReference type="GO" id="GO:0005975">
    <property type="term" value="P:carbohydrate metabolic process"/>
    <property type="evidence" value="ECO:0007669"/>
    <property type="project" value="UniProtKB-ARBA"/>
</dbReference>
<protein>
    <recommendedName>
        <fullName evidence="3">CARDB domain-containing protein</fullName>
    </recommendedName>
</protein>
<keyword evidence="2" id="KW-1185">Reference proteome</keyword>
<dbReference type="STRING" id="1193518.BN13_770031"/>
<accession>A0A077MD98</accession>
<dbReference type="RefSeq" id="WP_157038572.1">
    <property type="nucleotide sequence ID" value="NZ_HF571038.1"/>
</dbReference>
<dbReference type="InterPro" id="IPR013783">
    <property type="entry name" value="Ig-like_fold"/>
</dbReference>
<comment type="caution">
    <text evidence="1">The sequence shown here is derived from an EMBL/GenBank/DDBJ whole genome shotgun (WGS) entry which is preliminary data.</text>
</comment>
<dbReference type="Proteomes" id="UP000035720">
    <property type="component" value="Unassembled WGS sequence"/>
</dbReference>
<gene>
    <name evidence="1" type="ORF">BN13_770031</name>
</gene>
<proteinExistence type="predicted"/>
<dbReference type="EMBL" id="CAJC01000191">
    <property type="protein sequence ID" value="CCI54594.1"/>
    <property type="molecule type" value="Genomic_DNA"/>
</dbReference>
<organism evidence="1 2">
    <name type="scientific">Nostocoides jenkinsii Ben 74</name>
    <dbReference type="NCBI Taxonomy" id="1193518"/>
    <lineage>
        <taxon>Bacteria</taxon>
        <taxon>Bacillati</taxon>
        <taxon>Actinomycetota</taxon>
        <taxon>Actinomycetes</taxon>
        <taxon>Micrococcales</taxon>
        <taxon>Intrasporangiaceae</taxon>
        <taxon>Nostocoides</taxon>
    </lineage>
</organism>
<reference evidence="1 2" key="1">
    <citation type="journal article" date="2013" name="ISME J.">
        <title>A metabolic model for members of the genus Tetrasphaera involved in enhanced biological phosphorus removal.</title>
        <authorList>
            <person name="Kristiansen R."/>
            <person name="Nguyen H.T.T."/>
            <person name="Saunders A.M."/>
            <person name="Nielsen J.L."/>
            <person name="Wimmer R."/>
            <person name="Le V.Q."/>
            <person name="McIlroy S.J."/>
            <person name="Petrovski S."/>
            <person name="Seviour R.J."/>
            <person name="Calteau A."/>
            <person name="Nielsen K.L."/>
            <person name="Nielsen P.H."/>
        </authorList>
    </citation>
    <scope>NUCLEOTIDE SEQUENCE [LARGE SCALE GENOMIC DNA]</scope>
    <source>
        <strain evidence="1 2">Ben 74</strain>
    </source>
</reference>
<sequence>MSTSSANYQVNVPMEVFFEFSNVGSTATSGAITVYVYKPSVAGTFTVAAPVGWSLTNTTNTYFAYTYTGVMQPNDSGIFTGTYTRTATGTGTLQFRGVVVPGSGGETNNTNNSRTVAITLIQ</sequence>
<name>A0A077MD98_9MICO</name>
<evidence type="ECO:0000313" key="2">
    <source>
        <dbReference type="Proteomes" id="UP000035720"/>
    </source>
</evidence>
<dbReference type="Gene3D" id="2.60.40.10">
    <property type="entry name" value="Immunoglobulins"/>
    <property type="match status" value="1"/>
</dbReference>
<evidence type="ECO:0000313" key="1">
    <source>
        <dbReference type="EMBL" id="CCI54594.1"/>
    </source>
</evidence>